<accession>A0ABQ7WLM8</accession>
<keyword evidence="3" id="KW-1185">Reference proteome</keyword>
<reference evidence="2 3" key="1">
    <citation type="journal article" date="2021" name="bioRxiv">
        <title>Chromosome-scale and haplotype-resolved genome assembly of a tetraploid potato cultivar.</title>
        <authorList>
            <person name="Sun H."/>
            <person name="Jiao W.-B."/>
            <person name="Krause K."/>
            <person name="Campoy J.A."/>
            <person name="Goel M."/>
            <person name="Folz-Donahue K."/>
            <person name="Kukat C."/>
            <person name="Huettel B."/>
            <person name="Schneeberger K."/>
        </authorList>
    </citation>
    <scope>NUCLEOTIDE SEQUENCE [LARGE SCALE GENOMIC DNA]</scope>
    <source>
        <strain evidence="2">SolTubOtavaFocal</strain>
        <tissue evidence="2">Leaves</tissue>
    </source>
</reference>
<dbReference type="Pfam" id="PF03732">
    <property type="entry name" value="Retrotrans_gag"/>
    <property type="match status" value="1"/>
</dbReference>
<dbReference type="Proteomes" id="UP000826656">
    <property type="component" value="Unassembled WGS sequence"/>
</dbReference>
<gene>
    <name evidence="2" type="ORF">KY290_001255</name>
</gene>
<comment type="caution">
    <text evidence="2">The sequence shown here is derived from an EMBL/GenBank/DDBJ whole genome shotgun (WGS) entry which is preliminary data.</text>
</comment>
<sequence length="454" mass="51377">MTFKKINSKFASASISASASKSRFAFVSASRSASASAKTDGSKFCVAEENILDITAGSMRPVTRNQAKLLRQQASLVSSESAAIVFGSSSKCVKSPPKATKESIAEMVERVLTRLSLSISNKTFVSADNDVLSTGSTPHKMFASYVWENQCYSPSPTMIMHTMVVETSTIEEKLAYLTKAVEDLSKHIKGQDVQITKLTNMMENMEKRESTQLCLIHVDKLKDFIKEAIKDKSESTSKSSLTYVNPYSQRIDDLKIHDGYQPPKLQQFDGNGNPKQHITHFIETCNNARIYGDYLIKQFVRSLKGNAFDWYTDLESGSIDSYKQMKKEFLNRFYSTRCVVSMIEIANARQRNDEQVIDLKNRWMSLSLNCKDRLSETSGIEICIQGMHWDLRYILQGIKPKTFEELATRAHDMELSMTSNGDQELSNFKTYKENIIDIEDEDKFSSETKIEESM</sequence>
<dbReference type="PANTHER" id="PTHR33437:SF4">
    <property type="entry name" value="RETROTRANSPOSON GAG PROTEIN"/>
    <property type="match status" value="1"/>
</dbReference>
<organism evidence="2 3">
    <name type="scientific">Solanum tuberosum</name>
    <name type="common">Potato</name>
    <dbReference type="NCBI Taxonomy" id="4113"/>
    <lineage>
        <taxon>Eukaryota</taxon>
        <taxon>Viridiplantae</taxon>
        <taxon>Streptophyta</taxon>
        <taxon>Embryophyta</taxon>
        <taxon>Tracheophyta</taxon>
        <taxon>Spermatophyta</taxon>
        <taxon>Magnoliopsida</taxon>
        <taxon>eudicotyledons</taxon>
        <taxon>Gunneridae</taxon>
        <taxon>Pentapetalae</taxon>
        <taxon>asterids</taxon>
        <taxon>lamiids</taxon>
        <taxon>Solanales</taxon>
        <taxon>Solanaceae</taxon>
        <taxon>Solanoideae</taxon>
        <taxon>Solaneae</taxon>
        <taxon>Solanum</taxon>
    </lineage>
</organism>
<dbReference type="EMBL" id="JAIVGD010000001">
    <property type="protein sequence ID" value="KAH0781657.1"/>
    <property type="molecule type" value="Genomic_DNA"/>
</dbReference>
<evidence type="ECO:0000259" key="1">
    <source>
        <dbReference type="Pfam" id="PF03732"/>
    </source>
</evidence>
<dbReference type="PANTHER" id="PTHR33437">
    <property type="entry name" value="OS06G0361200 PROTEIN"/>
    <property type="match status" value="1"/>
</dbReference>
<evidence type="ECO:0000313" key="2">
    <source>
        <dbReference type="EMBL" id="KAH0781657.1"/>
    </source>
</evidence>
<evidence type="ECO:0000313" key="3">
    <source>
        <dbReference type="Proteomes" id="UP000826656"/>
    </source>
</evidence>
<protein>
    <recommendedName>
        <fullName evidence="1">Retrotransposon gag domain-containing protein</fullName>
    </recommendedName>
</protein>
<dbReference type="InterPro" id="IPR005162">
    <property type="entry name" value="Retrotrans_gag_dom"/>
</dbReference>
<feature type="domain" description="Retrotransposon gag" evidence="1">
    <location>
        <begin position="299"/>
        <end position="388"/>
    </location>
</feature>
<name>A0ABQ7WLM8_SOLTU</name>
<proteinExistence type="predicted"/>